<dbReference type="RefSeq" id="WP_073790875.1">
    <property type="nucleotide sequence ID" value="NZ_JBITDR010000002.1"/>
</dbReference>
<comment type="caution">
    <text evidence="2">The sequence shown here is derived from an EMBL/GenBank/DDBJ whole genome shotgun (WGS) entry which is preliminary data.</text>
</comment>
<dbReference type="Pfam" id="PF08592">
    <property type="entry name" value="Anthrone_oxy"/>
    <property type="match status" value="1"/>
</dbReference>
<evidence type="ECO:0000313" key="3">
    <source>
        <dbReference type="Proteomes" id="UP000186455"/>
    </source>
</evidence>
<dbReference type="AlphaFoldDB" id="A0A1Q4V4Y6"/>
<protein>
    <submittedName>
        <fullName evidence="2">Membrane protein</fullName>
    </submittedName>
</protein>
<reference evidence="2 3" key="1">
    <citation type="submission" date="2015-06" db="EMBL/GenBank/DDBJ databases">
        <title>Cloning and characterization of the uncialamcin biosynthetic gene cluster.</title>
        <authorList>
            <person name="Yan X."/>
            <person name="Huang T."/>
            <person name="Ge H."/>
            <person name="Shen B."/>
        </authorList>
    </citation>
    <scope>NUCLEOTIDE SEQUENCE [LARGE SCALE GENOMIC DNA]</scope>
    <source>
        <strain evidence="2 3">DCA2648</strain>
    </source>
</reference>
<name>A0A1Q4V4Y6_9ACTN</name>
<dbReference type="InterPro" id="IPR013901">
    <property type="entry name" value="Anthrone_oxy"/>
</dbReference>
<gene>
    <name evidence="2" type="ORF">AB852_20770</name>
</gene>
<dbReference type="EMBL" id="LFBV01000005">
    <property type="protein sequence ID" value="OKH92942.1"/>
    <property type="molecule type" value="Genomic_DNA"/>
</dbReference>
<feature type="transmembrane region" description="Helical" evidence="1">
    <location>
        <begin position="58"/>
        <end position="81"/>
    </location>
</feature>
<keyword evidence="1" id="KW-0472">Membrane</keyword>
<feature type="transmembrane region" description="Helical" evidence="1">
    <location>
        <begin position="88"/>
        <end position="109"/>
    </location>
</feature>
<evidence type="ECO:0000256" key="1">
    <source>
        <dbReference type="SAM" id="Phobius"/>
    </source>
</evidence>
<evidence type="ECO:0000313" key="2">
    <source>
        <dbReference type="EMBL" id="OKH92942.1"/>
    </source>
</evidence>
<keyword evidence="3" id="KW-1185">Reference proteome</keyword>
<accession>A0A1Q4V4Y6</accession>
<organism evidence="2 3">
    <name type="scientific">Streptomyces uncialis</name>
    <dbReference type="NCBI Taxonomy" id="1048205"/>
    <lineage>
        <taxon>Bacteria</taxon>
        <taxon>Bacillati</taxon>
        <taxon>Actinomycetota</taxon>
        <taxon>Actinomycetes</taxon>
        <taxon>Kitasatosporales</taxon>
        <taxon>Streptomycetaceae</taxon>
        <taxon>Streptomyces</taxon>
    </lineage>
</organism>
<dbReference type="STRING" id="1048205.AB852_20770"/>
<sequence length="160" mass="16657">MIDGALFVVVLVGALVCAVSAGALYAFSSFVMKGLTALPPAQGIAAMQAINRAAPGPAFMVAFLGGALLSAVIAVFTLVSWPGEGGPLLLVGCALYLFGMLGISAVAHFPRNDALDKVDPEAPASAAYWRDWAREWTRWNHIRTAAALAAATLFVLALVR</sequence>
<dbReference type="Proteomes" id="UP000186455">
    <property type="component" value="Unassembled WGS sequence"/>
</dbReference>
<feature type="transmembrane region" description="Helical" evidence="1">
    <location>
        <begin position="141"/>
        <end position="159"/>
    </location>
</feature>
<keyword evidence="1" id="KW-0812">Transmembrane</keyword>
<proteinExistence type="predicted"/>
<keyword evidence="1" id="KW-1133">Transmembrane helix</keyword>